<feature type="region of interest" description="Disordered" evidence="1">
    <location>
        <begin position="446"/>
        <end position="465"/>
    </location>
</feature>
<feature type="compositionally biased region" description="Basic residues" evidence="1">
    <location>
        <begin position="239"/>
        <end position="250"/>
    </location>
</feature>
<accession>A0AA36D566</accession>
<evidence type="ECO:0000256" key="1">
    <source>
        <dbReference type="SAM" id="MobiDB-lite"/>
    </source>
</evidence>
<dbReference type="AlphaFoldDB" id="A0AA36D566"/>
<feature type="compositionally biased region" description="Basic residues" evidence="1">
    <location>
        <begin position="32"/>
        <end position="41"/>
    </location>
</feature>
<dbReference type="EMBL" id="CATQJA010002657">
    <property type="protein sequence ID" value="CAJ0579884.1"/>
    <property type="molecule type" value="Genomic_DNA"/>
</dbReference>
<feature type="region of interest" description="Disordered" evidence="1">
    <location>
        <begin position="574"/>
        <end position="703"/>
    </location>
</feature>
<sequence length="703" mass="80030">MRVRDTGRTGRSTRATAEKVAKKGRDDERKSKSNKRQAPRRARLESSSEDEEPSSSAPQPTEYFTFLTREKCPTLNNFLSAYEKHQKSELEGDLLAAIQHELEAMASHAADFSRHIQLETAFMQRGVYPLSDTSQRPLPQFQYKSTSLEYSDDEVDLFAAAPEVPKEPEDQLDNWPPEHVAKRFWTWCKHDFLKPIDDKFLKAFRQSFMDPYSEETCSQLLVNEPWKHRVKAKKETPKAKKHAKLARRRSSTNGHRDVKKEESEDERISPLRGHQNPETSLQLVTNILKAYADEYKVNGDYDEGRLKLHLSSLKREANGNGLHPDMEEDSDFEPLIEKSNGVHANGHNGTNGFSNGGLDSSESEGENDEPACSPKWTNGHAIPVTKNDISNGGSIRKRRETVEDCVEEMERDTLKEAGRSIIKHLTQLGITQEDAPEIFDLSIRCEGLPTSEPGPSVSQKGRKDDEPMDEISIRLMLAQKEMLEAVMDYRKAANNVHGILESEYVYRELKSDLDKADDELIRLGSLCFREPPLPRRVANQTDMAVLTHAKQARNRAASLLYGPQHREVKWHHIDRLKSKHRNLRDTHPESSRPKSSLARVPEGDPYEITDGDYSPQSTKDTDDSFIADAPKVIAKRAPKTIIESDSEPDEKMEVDEEEEEIEDTPRISRRASRHQKSISPKRSTPRLKLRVKTAPVIPYSDED</sequence>
<protein>
    <submittedName>
        <fullName evidence="2">Uncharacterized protein</fullName>
    </submittedName>
</protein>
<name>A0AA36D566_9BILA</name>
<feature type="compositionally biased region" description="Acidic residues" evidence="1">
    <location>
        <begin position="644"/>
        <end position="662"/>
    </location>
</feature>
<feature type="compositionally biased region" description="Basic residues" evidence="1">
    <location>
        <begin position="667"/>
        <end position="676"/>
    </location>
</feature>
<feature type="compositionally biased region" description="Basic and acidic residues" evidence="1">
    <location>
        <begin position="583"/>
        <end position="592"/>
    </location>
</feature>
<gene>
    <name evidence="2" type="ORF">MSPICULIGERA_LOCUS18087</name>
</gene>
<evidence type="ECO:0000313" key="3">
    <source>
        <dbReference type="Proteomes" id="UP001177023"/>
    </source>
</evidence>
<feature type="region of interest" description="Disordered" evidence="1">
    <location>
        <begin position="229"/>
        <end position="279"/>
    </location>
</feature>
<evidence type="ECO:0000313" key="2">
    <source>
        <dbReference type="EMBL" id="CAJ0579884.1"/>
    </source>
</evidence>
<feature type="region of interest" description="Disordered" evidence="1">
    <location>
        <begin position="1"/>
        <end position="62"/>
    </location>
</feature>
<comment type="caution">
    <text evidence="2">The sequence shown here is derived from an EMBL/GenBank/DDBJ whole genome shotgun (WGS) entry which is preliminary data.</text>
</comment>
<feature type="compositionally biased region" description="Basic and acidic residues" evidence="1">
    <location>
        <begin position="16"/>
        <end position="31"/>
    </location>
</feature>
<organism evidence="2 3">
    <name type="scientific">Mesorhabditis spiculigera</name>
    <dbReference type="NCBI Taxonomy" id="96644"/>
    <lineage>
        <taxon>Eukaryota</taxon>
        <taxon>Metazoa</taxon>
        <taxon>Ecdysozoa</taxon>
        <taxon>Nematoda</taxon>
        <taxon>Chromadorea</taxon>
        <taxon>Rhabditida</taxon>
        <taxon>Rhabditina</taxon>
        <taxon>Rhabditomorpha</taxon>
        <taxon>Rhabditoidea</taxon>
        <taxon>Rhabditidae</taxon>
        <taxon>Mesorhabditinae</taxon>
        <taxon>Mesorhabditis</taxon>
    </lineage>
</organism>
<feature type="region of interest" description="Disordered" evidence="1">
    <location>
        <begin position="341"/>
        <end position="392"/>
    </location>
</feature>
<feature type="compositionally biased region" description="Basic and acidic residues" evidence="1">
    <location>
        <begin position="254"/>
        <end position="269"/>
    </location>
</feature>
<keyword evidence="3" id="KW-1185">Reference proteome</keyword>
<reference evidence="2" key="1">
    <citation type="submission" date="2023-06" db="EMBL/GenBank/DDBJ databases">
        <authorList>
            <person name="Delattre M."/>
        </authorList>
    </citation>
    <scope>NUCLEOTIDE SEQUENCE</scope>
    <source>
        <strain evidence="2">AF72</strain>
    </source>
</reference>
<feature type="compositionally biased region" description="Polar residues" evidence="1">
    <location>
        <begin position="347"/>
        <end position="360"/>
    </location>
</feature>
<feature type="non-terminal residue" evidence="2">
    <location>
        <position position="1"/>
    </location>
</feature>
<dbReference type="Proteomes" id="UP001177023">
    <property type="component" value="Unassembled WGS sequence"/>
</dbReference>
<proteinExistence type="predicted"/>